<dbReference type="Proteomes" id="UP001595476">
    <property type="component" value="Unassembled WGS sequence"/>
</dbReference>
<dbReference type="EMBL" id="JBHRSZ010000002">
    <property type="protein sequence ID" value="MFC3150067.1"/>
    <property type="molecule type" value="Genomic_DNA"/>
</dbReference>
<gene>
    <name evidence="2" type="ORF">ACFOEK_03425</name>
</gene>
<dbReference type="RefSeq" id="WP_386716187.1">
    <property type="nucleotide sequence ID" value="NZ_JBHRSZ010000002.1"/>
</dbReference>
<feature type="transmembrane region" description="Helical" evidence="1">
    <location>
        <begin position="73"/>
        <end position="97"/>
    </location>
</feature>
<keyword evidence="3" id="KW-1185">Reference proteome</keyword>
<organism evidence="2 3">
    <name type="scientific">Litoribrevibacter euphylliae</name>
    <dbReference type="NCBI Taxonomy" id="1834034"/>
    <lineage>
        <taxon>Bacteria</taxon>
        <taxon>Pseudomonadati</taxon>
        <taxon>Pseudomonadota</taxon>
        <taxon>Gammaproteobacteria</taxon>
        <taxon>Oceanospirillales</taxon>
        <taxon>Oceanospirillaceae</taxon>
        <taxon>Litoribrevibacter</taxon>
    </lineage>
</organism>
<protein>
    <submittedName>
        <fullName evidence="2">Uncharacterized protein</fullName>
    </submittedName>
</protein>
<evidence type="ECO:0000256" key="1">
    <source>
        <dbReference type="SAM" id="Phobius"/>
    </source>
</evidence>
<feature type="transmembrane region" description="Helical" evidence="1">
    <location>
        <begin position="193"/>
        <end position="209"/>
    </location>
</feature>
<feature type="transmembrane region" description="Helical" evidence="1">
    <location>
        <begin position="117"/>
        <end position="138"/>
    </location>
</feature>
<feature type="transmembrane region" description="Helical" evidence="1">
    <location>
        <begin position="159"/>
        <end position="181"/>
    </location>
</feature>
<proteinExistence type="predicted"/>
<sequence>MDFIIGILGSVIGNFLTDLTKSVMNWDNLFGARKLQPTDVEVPVQVPEVDRDKYARRMLNRARAESFKWSFNMVMWSLMALFVSAMLPILLSSNLSMVVDIQSSRLFWLPLESVSSINVAIVFVLLAFIPVFILGQIITKYIEYIYDREWGDVSPQRFFVFYIRAILPLIIVYSGLVVFCFYPDVGFFESFKYPLYVVGAMFVAVLMGYRH</sequence>
<keyword evidence="1" id="KW-1133">Transmembrane helix</keyword>
<reference evidence="3" key="1">
    <citation type="journal article" date="2019" name="Int. J. Syst. Evol. Microbiol.">
        <title>The Global Catalogue of Microorganisms (GCM) 10K type strain sequencing project: providing services to taxonomists for standard genome sequencing and annotation.</title>
        <authorList>
            <consortium name="The Broad Institute Genomics Platform"/>
            <consortium name="The Broad Institute Genome Sequencing Center for Infectious Disease"/>
            <person name="Wu L."/>
            <person name="Ma J."/>
        </authorList>
    </citation>
    <scope>NUCLEOTIDE SEQUENCE [LARGE SCALE GENOMIC DNA]</scope>
    <source>
        <strain evidence="3">KCTC 52438</strain>
    </source>
</reference>
<keyword evidence="1" id="KW-0812">Transmembrane</keyword>
<keyword evidence="1" id="KW-0472">Membrane</keyword>
<evidence type="ECO:0000313" key="2">
    <source>
        <dbReference type="EMBL" id="MFC3150067.1"/>
    </source>
</evidence>
<accession>A0ABV7HEE5</accession>
<comment type="caution">
    <text evidence="2">The sequence shown here is derived from an EMBL/GenBank/DDBJ whole genome shotgun (WGS) entry which is preliminary data.</text>
</comment>
<name>A0ABV7HEE5_9GAMM</name>
<evidence type="ECO:0000313" key="3">
    <source>
        <dbReference type="Proteomes" id="UP001595476"/>
    </source>
</evidence>